<name>A0A0F9BUQ9_9ZZZZ</name>
<protein>
    <submittedName>
        <fullName evidence="1">Uncharacterized protein</fullName>
    </submittedName>
</protein>
<organism evidence="1">
    <name type="scientific">marine sediment metagenome</name>
    <dbReference type="NCBI Taxonomy" id="412755"/>
    <lineage>
        <taxon>unclassified sequences</taxon>
        <taxon>metagenomes</taxon>
        <taxon>ecological metagenomes</taxon>
    </lineage>
</organism>
<sequence length="109" mass="12042">MPEIFRTRDVIVFAKGDTLPATVSPDLVTNGWPGGQGVQWFDTGSDEIAVTRTDGDGQGFILWGSDEDSDRFTGMTRNQPVYEFGTMCFGGWLLATRIFEHFTLASART</sequence>
<dbReference type="AlphaFoldDB" id="A0A0F9BUQ9"/>
<proteinExistence type="predicted"/>
<reference evidence="1" key="1">
    <citation type="journal article" date="2015" name="Nature">
        <title>Complex archaea that bridge the gap between prokaryotes and eukaryotes.</title>
        <authorList>
            <person name="Spang A."/>
            <person name="Saw J.H."/>
            <person name="Jorgensen S.L."/>
            <person name="Zaremba-Niedzwiedzka K."/>
            <person name="Martijn J."/>
            <person name="Lind A.E."/>
            <person name="van Eijk R."/>
            <person name="Schleper C."/>
            <person name="Guy L."/>
            <person name="Ettema T.J."/>
        </authorList>
    </citation>
    <scope>NUCLEOTIDE SEQUENCE</scope>
</reference>
<comment type="caution">
    <text evidence="1">The sequence shown here is derived from an EMBL/GenBank/DDBJ whole genome shotgun (WGS) entry which is preliminary data.</text>
</comment>
<gene>
    <name evidence="1" type="ORF">LCGC14_2483100</name>
</gene>
<accession>A0A0F9BUQ9</accession>
<dbReference type="EMBL" id="LAZR01039161">
    <property type="protein sequence ID" value="KKL17682.1"/>
    <property type="molecule type" value="Genomic_DNA"/>
</dbReference>
<evidence type="ECO:0000313" key="1">
    <source>
        <dbReference type="EMBL" id="KKL17682.1"/>
    </source>
</evidence>
<feature type="non-terminal residue" evidence="1">
    <location>
        <position position="109"/>
    </location>
</feature>